<keyword evidence="3" id="KW-1185">Reference proteome</keyword>
<evidence type="ECO:0000313" key="3">
    <source>
        <dbReference type="Proteomes" id="UP000664859"/>
    </source>
</evidence>
<gene>
    <name evidence="2" type="ORF">JKP88DRAFT_349061</name>
</gene>
<proteinExistence type="predicted"/>
<accession>A0A835YXN7</accession>
<feature type="region of interest" description="Disordered" evidence="1">
    <location>
        <begin position="1"/>
        <end position="77"/>
    </location>
</feature>
<reference evidence="2" key="1">
    <citation type="submission" date="2021-02" db="EMBL/GenBank/DDBJ databases">
        <title>First Annotated Genome of the Yellow-green Alga Tribonema minus.</title>
        <authorList>
            <person name="Mahan K.M."/>
        </authorList>
    </citation>
    <scope>NUCLEOTIDE SEQUENCE</scope>
    <source>
        <strain evidence="2">UTEX B ZZ1240</strain>
    </source>
</reference>
<feature type="compositionally biased region" description="Basic and acidic residues" evidence="1">
    <location>
        <begin position="58"/>
        <end position="68"/>
    </location>
</feature>
<evidence type="ECO:0000256" key="1">
    <source>
        <dbReference type="SAM" id="MobiDB-lite"/>
    </source>
</evidence>
<sequence>MPQVFKGGDTSSSSSSDDEGGKRKAQRRATMTKEQRRERQLRRMQRPGYQPKKSHHIGMMEKLKEKVTGHATASDFI</sequence>
<dbReference type="Proteomes" id="UP000664859">
    <property type="component" value="Unassembled WGS sequence"/>
</dbReference>
<dbReference type="EMBL" id="JAFCMP010000279">
    <property type="protein sequence ID" value="KAG5181957.1"/>
    <property type="molecule type" value="Genomic_DNA"/>
</dbReference>
<organism evidence="2 3">
    <name type="scientific">Tribonema minus</name>
    <dbReference type="NCBI Taxonomy" id="303371"/>
    <lineage>
        <taxon>Eukaryota</taxon>
        <taxon>Sar</taxon>
        <taxon>Stramenopiles</taxon>
        <taxon>Ochrophyta</taxon>
        <taxon>PX clade</taxon>
        <taxon>Xanthophyceae</taxon>
        <taxon>Tribonematales</taxon>
        <taxon>Tribonemataceae</taxon>
        <taxon>Tribonema</taxon>
    </lineage>
</organism>
<comment type="caution">
    <text evidence="2">The sequence shown here is derived from an EMBL/GenBank/DDBJ whole genome shotgun (WGS) entry which is preliminary data.</text>
</comment>
<name>A0A835YXN7_9STRA</name>
<protein>
    <submittedName>
        <fullName evidence="2">Uncharacterized protein</fullName>
    </submittedName>
</protein>
<dbReference type="AlphaFoldDB" id="A0A835YXN7"/>
<evidence type="ECO:0000313" key="2">
    <source>
        <dbReference type="EMBL" id="KAG5181957.1"/>
    </source>
</evidence>